<evidence type="ECO:0000259" key="4">
    <source>
        <dbReference type="PROSITE" id="PS50835"/>
    </source>
</evidence>
<feature type="domain" description="Ig-like" evidence="4">
    <location>
        <begin position="63"/>
        <end position="141"/>
    </location>
</feature>
<keyword evidence="3" id="KW-0472">Membrane</keyword>
<evidence type="ECO:0000313" key="5">
    <source>
        <dbReference type="EMBL" id="KAI1894907.1"/>
    </source>
</evidence>
<feature type="region of interest" description="Disordered" evidence="2">
    <location>
        <begin position="335"/>
        <end position="364"/>
    </location>
</feature>
<dbReference type="EMBL" id="JAERUA010000010">
    <property type="protein sequence ID" value="KAI1894907.1"/>
    <property type="molecule type" value="Genomic_DNA"/>
</dbReference>
<gene>
    <name evidence="5" type="ORF">AGOR_G00120600</name>
</gene>
<dbReference type="Pfam" id="PF13895">
    <property type="entry name" value="Ig_2"/>
    <property type="match status" value="1"/>
</dbReference>
<evidence type="ECO:0000256" key="2">
    <source>
        <dbReference type="SAM" id="MobiDB-lite"/>
    </source>
</evidence>
<keyword evidence="3" id="KW-1133">Transmembrane helix</keyword>
<dbReference type="PRINTS" id="PR01474">
    <property type="entry name" value="VCAM1"/>
</dbReference>
<dbReference type="InterPro" id="IPR013783">
    <property type="entry name" value="Ig-like_fold"/>
</dbReference>
<keyword evidence="6" id="KW-1185">Reference proteome</keyword>
<dbReference type="PANTHER" id="PTHR46013:SF4">
    <property type="entry name" value="B-CELL RECEPTOR CD22-RELATED"/>
    <property type="match status" value="1"/>
</dbReference>
<dbReference type="InterPro" id="IPR036179">
    <property type="entry name" value="Ig-like_dom_sf"/>
</dbReference>
<sequence>MLLKNTSVSVSPSGVIKEGSSVTLTCSSDANPPVQRHTWFKKTGAGTSERGTGESYTITDLKPSDSGEYYCKEGSSVTLTCSSDANPPVQRYTWFKKTGAVTSERGTGESYTITNISSEDSGQYYCEAQNQHGALSSTAVTIDVQYPPKSTSVSVSPSGEIEEGSSVTLTCSSDANPPVHRYTWFKKTGAVTSERGTGESYTITNISSEDSGQYYCEAQNQHGALNSTAEGSSVTLTCSSDANPPVQRYTWFKKNESGVWQTGSGQSLNFSNFRSWNSGLYYCETENTHGALNSTALLVSKQESAVLAAVGTTAFMALLLTAVILWMRRRKSTKSQTTEADRQLTPGTEELTEMNRNQEEGLYSTVQPTKISSYHYGDTLYSNGEEPHPQAEDEVRYASIRFTCPSAAPSSAVHSGEGESVIYSTINKHKH</sequence>
<dbReference type="Pfam" id="PF00047">
    <property type="entry name" value="ig"/>
    <property type="match status" value="1"/>
</dbReference>
<comment type="caution">
    <text evidence="5">The sequence shown here is derived from an EMBL/GenBank/DDBJ whole genome shotgun (WGS) entry which is preliminary data.</text>
</comment>
<keyword evidence="1" id="KW-0393">Immunoglobulin domain</keyword>
<dbReference type="PANTHER" id="PTHR46013">
    <property type="entry name" value="VASCULAR CELL ADHESION MOLECULE 1"/>
    <property type="match status" value="1"/>
</dbReference>
<feature type="domain" description="Ig-like" evidence="4">
    <location>
        <begin position="148"/>
        <end position="237"/>
    </location>
</feature>
<dbReference type="GO" id="GO:0016020">
    <property type="term" value="C:membrane"/>
    <property type="evidence" value="ECO:0007669"/>
    <property type="project" value="InterPro"/>
</dbReference>
<evidence type="ECO:0000256" key="1">
    <source>
        <dbReference type="ARBA" id="ARBA00023319"/>
    </source>
</evidence>
<dbReference type="InterPro" id="IPR013151">
    <property type="entry name" value="Immunoglobulin_dom"/>
</dbReference>
<dbReference type="SMART" id="SM00408">
    <property type="entry name" value="IGc2"/>
    <property type="match status" value="4"/>
</dbReference>
<evidence type="ECO:0000256" key="3">
    <source>
        <dbReference type="SAM" id="Phobius"/>
    </source>
</evidence>
<protein>
    <recommendedName>
        <fullName evidence="4">Ig-like domain-containing protein</fullName>
    </recommendedName>
</protein>
<dbReference type="Proteomes" id="UP000829720">
    <property type="component" value="Unassembled WGS sequence"/>
</dbReference>
<organism evidence="5 6">
    <name type="scientific">Albula goreensis</name>
    <dbReference type="NCBI Taxonomy" id="1534307"/>
    <lineage>
        <taxon>Eukaryota</taxon>
        <taxon>Metazoa</taxon>
        <taxon>Chordata</taxon>
        <taxon>Craniata</taxon>
        <taxon>Vertebrata</taxon>
        <taxon>Euteleostomi</taxon>
        <taxon>Actinopterygii</taxon>
        <taxon>Neopterygii</taxon>
        <taxon>Teleostei</taxon>
        <taxon>Albuliformes</taxon>
        <taxon>Albulidae</taxon>
        <taxon>Albula</taxon>
    </lineage>
</organism>
<dbReference type="AlphaFoldDB" id="A0A8T3DHJ9"/>
<reference evidence="5" key="1">
    <citation type="submission" date="2021-01" db="EMBL/GenBank/DDBJ databases">
        <authorList>
            <person name="Zahm M."/>
            <person name="Roques C."/>
            <person name="Cabau C."/>
            <person name="Klopp C."/>
            <person name="Donnadieu C."/>
            <person name="Jouanno E."/>
            <person name="Lampietro C."/>
            <person name="Louis A."/>
            <person name="Herpin A."/>
            <person name="Echchiki A."/>
            <person name="Berthelot C."/>
            <person name="Parey E."/>
            <person name="Roest-Crollius H."/>
            <person name="Braasch I."/>
            <person name="Postlethwait J."/>
            <person name="Bobe J."/>
            <person name="Montfort J."/>
            <person name="Bouchez O."/>
            <person name="Begum T."/>
            <person name="Mejri S."/>
            <person name="Adams A."/>
            <person name="Chen W.-J."/>
            <person name="Guiguen Y."/>
        </authorList>
    </citation>
    <scope>NUCLEOTIDE SEQUENCE</scope>
    <source>
        <tissue evidence="5">Blood</tissue>
    </source>
</reference>
<evidence type="ECO:0000313" key="6">
    <source>
        <dbReference type="Proteomes" id="UP000829720"/>
    </source>
</evidence>
<keyword evidence="3" id="KW-0812">Transmembrane</keyword>
<dbReference type="SMART" id="SM00409">
    <property type="entry name" value="IG"/>
    <property type="match status" value="3"/>
</dbReference>
<dbReference type="InterPro" id="IPR007110">
    <property type="entry name" value="Ig-like_dom"/>
</dbReference>
<feature type="domain" description="Ig-like" evidence="4">
    <location>
        <begin position="6"/>
        <end position="41"/>
    </location>
</feature>
<dbReference type="InterPro" id="IPR003989">
    <property type="entry name" value="VCAM-1"/>
</dbReference>
<dbReference type="PROSITE" id="PS50835">
    <property type="entry name" value="IG_LIKE"/>
    <property type="match status" value="4"/>
</dbReference>
<name>A0A8T3DHJ9_9TELE</name>
<feature type="transmembrane region" description="Helical" evidence="3">
    <location>
        <begin position="305"/>
        <end position="327"/>
    </location>
</feature>
<dbReference type="InterPro" id="IPR003598">
    <property type="entry name" value="Ig_sub2"/>
</dbReference>
<dbReference type="GO" id="GO:0098609">
    <property type="term" value="P:cell-cell adhesion"/>
    <property type="evidence" value="ECO:0007669"/>
    <property type="project" value="InterPro"/>
</dbReference>
<dbReference type="Gene3D" id="2.60.40.10">
    <property type="entry name" value="Immunoglobulins"/>
    <property type="match status" value="4"/>
</dbReference>
<dbReference type="SUPFAM" id="SSF48726">
    <property type="entry name" value="Immunoglobulin"/>
    <property type="match status" value="4"/>
</dbReference>
<dbReference type="Pfam" id="PF13927">
    <property type="entry name" value="Ig_3"/>
    <property type="match status" value="2"/>
</dbReference>
<dbReference type="InterPro" id="IPR003599">
    <property type="entry name" value="Ig_sub"/>
</dbReference>
<proteinExistence type="predicted"/>
<accession>A0A8T3DHJ9</accession>
<dbReference type="OrthoDB" id="10039395at2759"/>
<feature type="domain" description="Ig-like" evidence="4">
    <location>
        <begin position="238"/>
        <end position="299"/>
    </location>
</feature>
<dbReference type="CDD" id="cd00096">
    <property type="entry name" value="Ig"/>
    <property type="match status" value="2"/>
</dbReference>